<gene>
    <name evidence="2" type="ORF">A3L04_02650</name>
</gene>
<dbReference type="InterPro" id="IPR001173">
    <property type="entry name" value="Glyco_trans_2-like"/>
</dbReference>
<dbReference type="GO" id="GO:0006487">
    <property type="term" value="P:protein N-linked glycosylation"/>
    <property type="evidence" value="ECO:0007669"/>
    <property type="project" value="TreeGrafter"/>
</dbReference>
<keyword evidence="2" id="KW-0328">Glycosyltransferase</keyword>
<dbReference type="Proteomes" id="UP000250189">
    <property type="component" value="Chromosome"/>
</dbReference>
<evidence type="ECO:0000259" key="1">
    <source>
        <dbReference type="Pfam" id="PF00535"/>
    </source>
</evidence>
<sequence length="240" mass="27885">MKVSVLMPAYNEEKFLEMAVRETMKEISGLDYEIVVINDGSTDRTGEIARELARRYRRVKVVDYYNNHGKGFALKKGFEESSGDIVVFYDADLDIPPSQIPRFINVLLSGYDVVIGSKYVPGARVKYSERRRFLSVVYRNMVKFLVGLNVSDSQVGLKVFRREVLEDVFPRVLVKKYAFDVELLTVVSMLGYRIKEMPVRIEHKEFDSNINLESVFNMFVDTIAIFYRKNILHYYNGGRR</sequence>
<organism evidence="2 3">
    <name type="scientific">Thermococcus chitonophagus</name>
    <dbReference type="NCBI Taxonomy" id="54262"/>
    <lineage>
        <taxon>Archaea</taxon>
        <taxon>Methanobacteriati</taxon>
        <taxon>Methanobacteriota</taxon>
        <taxon>Thermococci</taxon>
        <taxon>Thermococcales</taxon>
        <taxon>Thermococcaceae</taxon>
        <taxon>Thermococcus</taxon>
    </lineage>
</organism>
<accession>A0A2Z2N1V2</accession>
<protein>
    <submittedName>
        <fullName evidence="2">Dolichol-phosphate mannosyltransferase</fullName>
    </submittedName>
</protein>
<name>A0A2Z2N1V2_9EURY</name>
<dbReference type="EMBL" id="CP015193">
    <property type="protein sequence ID" value="ASJ16055.1"/>
    <property type="molecule type" value="Genomic_DNA"/>
</dbReference>
<keyword evidence="3" id="KW-1185">Reference proteome</keyword>
<dbReference type="OrthoDB" id="351177at2157"/>
<dbReference type="AlphaFoldDB" id="A0A2Z2N1V2"/>
<feature type="domain" description="Glycosyltransferase 2-like" evidence="1">
    <location>
        <begin position="4"/>
        <end position="169"/>
    </location>
</feature>
<keyword evidence="2" id="KW-0808">Transferase</keyword>
<dbReference type="InterPro" id="IPR029044">
    <property type="entry name" value="Nucleotide-diphossugar_trans"/>
</dbReference>
<proteinExistence type="predicted"/>
<dbReference type="RefSeq" id="WP_068576480.1">
    <property type="nucleotide sequence ID" value="NZ_CP015193.1"/>
</dbReference>
<dbReference type="GeneID" id="33321438"/>
<dbReference type="Pfam" id="PF00535">
    <property type="entry name" value="Glycos_transf_2"/>
    <property type="match status" value="1"/>
</dbReference>
<dbReference type="SUPFAM" id="SSF53448">
    <property type="entry name" value="Nucleotide-diphospho-sugar transferases"/>
    <property type="match status" value="1"/>
</dbReference>
<reference evidence="2 3" key="1">
    <citation type="submission" date="2016-04" db="EMBL/GenBank/DDBJ databases">
        <title>Complete genome sequence of Thermococcus chitonophagus type strain GC74.</title>
        <authorList>
            <person name="Oger P.M."/>
        </authorList>
    </citation>
    <scope>NUCLEOTIDE SEQUENCE [LARGE SCALE GENOMIC DNA]</scope>
    <source>
        <strain evidence="2 3">GC74</strain>
    </source>
</reference>
<evidence type="ECO:0000313" key="3">
    <source>
        <dbReference type="Proteomes" id="UP000250189"/>
    </source>
</evidence>
<dbReference type="GO" id="GO:0016757">
    <property type="term" value="F:glycosyltransferase activity"/>
    <property type="evidence" value="ECO:0007669"/>
    <property type="project" value="UniProtKB-KW"/>
</dbReference>
<dbReference type="PANTHER" id="PTHR10859:SF91">
    <property type="entry name" value="DOLICHYL-PHOSPHATE BETA-GLUCOSYLTRANSFERASE"/>
    <property type="match status" value="1"/>
</dbReference>
<evidence type="ECO:0000313" key="2">
    <source>
        <dbReference type="EMBL" id="ASJ16055.1"/>
    </source>
</evidence>
<dbReference type="PANTHER" id="PTHR10859">
    <property type="entry name" value="GLYCOSYL TRANSFERASE"/>
    <property type="match status" value="1"/>
</dbReference>
<dbReference type="Gene3D" id="3.90.550.10">
    <property type="entry name" value="Spore Coat Polysaccharide Biosynthesis Protein SpsA, Chain A"/>
    <property type="match status" value="1"/>
</dbReference>